<dbReference type="EMBL" id="JAXOVC010000009">
    <property type="protein sequence ID" value="KAK4497444.1"/>
    <property type="molecule type" value="Genomic_DNA"/>
</dbReference>
<evidence type="ECO:0008006" key="3">
    <source>
        <dbReference type="Google" id="ProtNLM"/>
    </source>
</evidence>
<comment type="caution">
    <text evidence="1">The sequence shown here is derived from an EMBL/GenBank/DDBJ whole genome shotgun (WGS) entry which is preliminary data.</text>
</comment>
<evidence type="ECO:0000313" key="1">
    <source>
        <dbReference type="EMBL" id="KAK4497444.1"/>
    </source>
</evidence>
<keyword evidence="2" id="KW-1185">Reference proteome</keyword>
<organism evidence="1 2">
    <name type="scientific">Zasmidium cellare</name>
    <name type="common">Wine cellar mold</name>
    <name type="synonym">Racodium cellare</name>
    <dbReference type="NCBI Taxonomy" id="395010"/>
    <lineage>
        <taxon>Eukaryota</taxon>
        <taxon>Fungi</taxon>
        <taxon>Dikarya</taxon>
        <taxon>Ascomycota</taxon>
        <taxon>Pezizomycotina</taxon>
        <taxon>Dothideomycetes</taxon>
        <taxon>Dothideomycetidae</taxon>
        <taxon>Mycosphaerellales</taxon>
        <taxon>Mycosphaerellaceae</taxon>
        <taxon>Zasmidium</taxon>
    </lineage>
</organism>
<sequence length="209" mass="24351">MAALPKPAPPVKVTSTSKEKHKKSFLDLPQELRDHIYSFLRLHPRGLGIECFRYLEGPVTAMRLGQTCRAIRTDMESAFWASIKCYWSVLPSRDPSEFNHRWITRNLAFVENFYLTFSNCVRTDDWSYGVSIHLLKKDGEFTAVLEPFEGKIKCFGERRAERRNDEEARAKFAKRREIQDIAIGEKVLEYTQPFLDLARCELKERDASL</sequence>
<accession>A0ABR0E7Z1</accession>
<protein>
    <recommendedName>
        <fullName evidence="3">F-box domain-containing protein</fullName>
    </recommendedName>
</protein>
<dbReference type="Proteomes" id="UP001305779">
    <property type="component" value="Unassembled WGS sequence"/>
</dbReference>
<reference evidence="1 2" key="1">
    <citation type="journal article" date="2023" name="G3 (Bethesda)">
        <title>A chromosome-level genome assembly of Zasmidium syzygii isolated from banana leaves.</title>
        <authorList>
            <person name="van Westerhoven A.C."/>
            <person name="Mehrabi R."/>
            <person name="Talebi R."/>
            <person name="Steentjes M.B.F."/>
            <person name="Corcolon B."/>
            <person name="Chong P.A."/>
            <person name="Kema G.H.J."/>
            <person name="Seidl M.F."/>
        </authorList>
    </citation>
    <scope>NUCLEOTIDE SEQUENCE [LARGE SCALE GENOMIC DNA]</scope>
    <source>
        <strain evidence="1 2">P124</strain>
    </source>
</reference>
<proteinExistence type="predicted"/>
<evidence type="ECO:0000313" key="2">
    <source>
        <dbReference type="Proteomes" id="UP001305779"/>
    </source>
</evidence>
<name>A0ABR0E7Z1_ZASCE</name>
<gene>
    <name evidence="1" type="ORF">PRZ48_011895</name>
</gene>